<evidence type="ECO:0000256" key="1">
    <source>
        <dbReference type="ARBA" id="ARBA00004651"/>
    </source>
</evidence>
<evidence type="ECO:0000256" key="3">
    <source>
        <dbReference type="ARBA" id="ARBA00022692"/>
    </source>
</evidence>
<accession>A0A9C7GA30</accession>
<feature type="transmembrane region" description="Helical" evidence="7">
    <location>
        <begin position="287"/>
        <end position="310"/>
    </location>
</feature>
<feature type="compositionally biased region" description="Basic and acidic residues" evidence="6">
    <location>
        <begin position="422"/>
        <end position="436"/>
    </location>
</feature>
<feature type="transmembrane region" description="Helical" evidence="7">
    <location>
        <begin position="67"/>
        <end position="83"/>
    </location>
</feature>
<dbReference type="GO" id="GO:0015658">
    <property type="term" value="F:branched-chain amino acid transmembrane transporter activity"/>
    <property type="evidence" value="ECO:0007669"/>
    <property type="project" value="InterPro"/>
</dbReference>
<dbReference type="InterPro" id="IPR043428">
    <property type="entry name" value="LivM-like"/>
</dbReference>
<reference evidence="8" key="1">
    <citation type="submission" date="2021-10" db="EMBL/GenBank/DDBJ databases">
        <authorList>
            <person name="Criscuolo A."/>
        </authorList>
    </citation>
    <scope>NUCLEOTIDE SEQUENCE</scope>
    <source>
        <strain evidence="8">CIP111885</strain>
    </source>
</reference>
<dbReference type="PANTHER" id="PTHR30482">
    <property type="entry name" value="HIGH-AFFINITY BRANCHED-CHAIN AMINO ACID TRANSPORT SYSTEM PERMEASE"/>
    <property type="match status" value="1"/>
</dbReference>
<evidence type="ECO:0008006" key="10">
    <source>
        <dbReference type="Google" id="ProtNLM"/>
    </source>
</evidence>
<dbReference type="PANTHER" id="PTHR30482:SF10">
    <property type="entry name" value="HIGH-AFFINITY BRANCHED-CHAIN AMINO ACID TRANSPORT PROTEIN BRAE"/>
    <property type="match status" value="1"/>
</dbReference>
<feature type="transmembrane region" description="Helical" evidence="7">
    <location>
        <begin position="185"/>
        <end position="203"/>
    </location>
</feature>
<protein>
    <recommendedName>
        <fullName evidence="10">Branched-chain amino acid ABC transporter permease</fullName>
    </recommendedName>
</protein>
<feature type="transmembrane region" description="Helical" evidence="7">
    <location>
        <begin position="322"/>
        <end position="349"/>
    </location>
</feature>
<evidence type="ECO:0000256" key="4">
    <source>
        <dbReference type="ARBA" id="ARBA00022989"/>
    </source>
</evidence>
<feature type="transmembrane region" description="Helical" evidence="7">
    <location>
        <begin position="118"/>
        <end position="137"/>
    </location>
</feature>
<organism evidence="8 9">
    <name type="scientific">Pseudoneobacillus rhizosphaerae</name>
    <dbReference type="NCBI Taxonomy" id="2880968"/>
    <lineage>
        <taxon>Bacteria</taxon>
        <taxon>Bacillati</taxon>
        <taxon>Bacillota</taxon>
        <taxon>Bacilli</taxon>
        <taxon>Bacillales</taxon>
        <taxon>Bacillaceae</taxon>
        <taxon>Pseudoneobacillus</taxon>
    </lineage>
</organism>
<proteinExistence type="predicted"/>
<dbReference type="InterPro" id="IPR001851">
    <property type="entry name" value="ABC_transp_permease"/>
</dbReference>
<dbReference type="Proteomes" id="UP000789845">
    <property type="component" value="Unassembled WGS sequence"/>
</dbReference>
<comment type="subcellular location">
    <subcellularLocation>
        <location evidence="1">Cell membrane</location>
        <topology evidence="1">Multi-pass membrane protein</topology>
    </subcellularLocation>
</comment>
<gene>
    <name evidence="8" type="ORF">NEOCIP111885_02411</name>
</gene>
<name>A0A9C7GA30_9BACI</name>
<dbReference type="AlphaFoldDB" id="A0A9C7GA30"/>
<feature type="transmembrane region" description="Helical" evidence="7">
    <location>
        <begin position="238"/>
        <end position="256"/>
    </location>
</feature>
<dbReference type="GO" id="GO:0005886">
    <property type="term" value="C:plasma membrane"/>
    <property type="evidence" value="ECO:0007669"/>
    <property type="project" value="UniProtKB-SubCell"/>
</dbReference>
<evidence type="ECO:0000256" key="6">
    <source>
        <dbReference type="SAM" id="MobiDB-lite"/>
    </source>
</evidence>
<evidence type="ECO:0000313" key="9">
    <source>
        <dbReference type="Proteomes" id="UP000789845"/>
    </source>
</evidence>
<comment type="caution">
    <text evidence="8">The sequence shown here is derived from an EMBL/GenBank/DDBJ whole genome shotgun (WGS) entry which is preliminary data.</text>
</comment>
<evidence type="ECO:0000313" key="8">
    <source>
        <dbReference type="EMBL" id="CAG9608694.1"/>
    </source>
</evidence>
<feature type="transmembrane region" description="Helical" evidence="7">
    <location>
        <begin position="95"/>
        <end position="113"/>
    </location>
</feature>
<evidence type="ECO:0000256" key="2">
    <source>
        <dbReference type="ARBA" id="ARBA00022475"/>
    </source>
</evidence>
<evidence type="ECO:0000256" key="7">
    <source>
        <dbReference type="SAM" id="Phobius"/>
    </source>
</evidence>
<evidence type="ECO:0000256" key="5">
    <source>
        <dbReference type="ARBA" id="ARBA00023136"/>
    </source>
</evidence>
<dbReference type="EMBL" id="CAKJTG010000012">
    <property type="protein sequence ID" value="CAG9608694.1"/>
    <property type="molecule type" value="Genomic_DNA"/>
</dbReference>
<dbReference type="CDD" id="cd06581">
    <property type="entry name" value="TM_PBP1_LivM_like"/>
    <property type="match status" value="1"/>
</dbReference>
<keyword evidence="5 7" id="KW-0472">Membrane</keyword>
<feature type="transmembrane region" description="Helical" evidence="7">
    <location>
        <begin position="157"/>
        <end position="178"/>
    </location>
</feature>
<feature type="transmembrane region" description="Helical" evidence="7">
    <location>
        <begin position="20"/>
        <end position="38"/>
    </location>
</feature>
<sequence>MKKYIDLMKSYTDKVKDNKLAQGILLGTYILVTTLSLYLSGKSVIAFLLLLASLLLLHFTKLGRNTKWGIAALVLVVLLPLSASQGDAYQSYMEVGTLVGIYVAMALGLNIVVGLAGLLDLGFVAFFAVGAYTYSIFATPQAANFLSFGTFPLGGEYFWVFILIGGFVAAIFGILLGIPVLRVKGDYLAIVTLGFGEIIRIVFNNLDRPINITNGAMGLSSITPPKLFGLTFTFPSQFYYIALVILVLTIFVVRRLEYSKIGRAWKAVRENDIAAQSMGIHLVRTKLTAFAIGASFSGMMGVVFAAKQTFVDPTSFTLLESITILVMVLLGGMGSVPGVILGAAIMTILNMQVLTELTNWLNQLSLNNVISIPDALSPAKMQRFIFGAILILFALYRPQGLIPAKNPIFNAAKLKNGSTPKGQEKQKQEVSLKKESASYVNLDS</sequence>
<keyword evidence="3 7" id="KW-0812">Transmembrane</keyword>
<dbReference type="Pfam" id="PF02653">
    <property type="entry name" value="BPD_transp_2"/>
    <property type="match status" value="1"/>
</dbReference>
<keyword evidence="2" id="KW-1003">Cell membrane</keyword>
<feature type="transmembrane region" description="Helical" evidence="7">
    <location>
        <begin position="44"/>
        <end position="60"/>
    </location>
</feature>
<keyword evidence="9" id="KW-1185">Reference proteome</keyword>
<feature type="region of interest" description="Disordered" evidence="6">
    <location>
        <begin position="415"/>
        <end position="444"/>
    </location>
</feature>
<keyword evidence="4 7" id="KW-1133">Transmembrane helix</keyword>